<dbReference type="EMBL" id="LN879502">
    <property type="protein sequence ID" value="CUI16134.1"/>
    <property type="molecule type" value="Genomic_DNA"/>
</dbReference>
<sequence>MLKWLVTACLVLASPLAAAEVKVLAFAGSTQDSSLNKKLVREAAKIAGQMGAKVKVIDLRDYEIPFYDADLESSQGMPQSAKRLRQLMKESHAIIIATPEYNGSLSAVLKNAIDWASRSESGQPSRDAFSGKKFAILSASPGGTGGARALGHLRTIIENVGGTVVSTQVSVPNAYQAFNEQGELQDPILKEGLKKEVQELLAK</sequence>
<dbReference type="Pfam" id="PF03358">
    <property type="entry name" value="FMN_red"/>
    <property type="match status" value="1"/>
</dbReference>
<evidence type="ECO:0000313" key="4">
    <source>
        <dbReference type="Proteomes" id="UP000069902"/>
    </source>
</evidence>
<dbReference type="KEGG" id="pnl:PNK_0506"/>
<evidence type="ECO:0000313" key="3">
    <source>
        <dbReference type="EMBL" id="CUI16134.1"/>
    </source>
</evidence>
<evidence type="ECO:0000259" key="2">
    <source>
        <dbReference type="Pfam" id="PF03358"/>
    </source>
</evidence>
<feature type="chain" id="PRO_5006860430" evidence="1">
    <location>
        <begin position="20"/>
        <end position="203"/>
    </location>
</feature>
<dbReference type="GO" id="GO:0010181">
    <property type="term" value="F:FMN binding"/>
    <property type="evidence" value="ECO:0007669"/>
    <property type="project" value="TreeGrafter"/>
</dbReference>
<name>A0A0U5JEE1_9BACT</name>
<organism evidence="3 4">
    <name type="scientific">Candidatus Protochlamydia naegleriophila</name>
    <dbReference type="NCBI Taxonomy" id="389348"/>
    <lineage>
        <taxon>Bacteria</taxon>
        <taxon>Pseudomonadati</taxon>
        <taxon>Chlamydiota</taxon>
        <taxon>Chlamydiia</taxon>
        <taxon>Parachlamydiales</taxon>
        <taxon>Parachlamydiaceae</taxon>
        <taxon>Candidatus Protochlamydia</taxon>
    </lineage>
</organism>
<dbReference type="PANTHER" id="PTHR30543:SF21">
    <property type="entry name" value="NAD(P)H-DEPENDENT FMN REDUCTASE LOT6"/>
    <property type="match status" value="1"/>
</dbReference>
<dbReference type="Gene3D" id="3.40.50.360">
    <property type="match status" value="1"/>
</dbReference>
<dbReference type="STRING" id="389348.PNK_0506"/>
<dbReference type="AlphaFoldDB" id="A0A0U5JEE1"/>
<keyword evidence="4" id="KW-1185">Reference proteome</keyword>
<dbReference type="InParanoid" id="A0A0U5JEE1"/>
<proteinExistence type="predicted"/>
<protein>
    <submittedName>
        <fullName evidence="3">NADPH-dependent FMN reductase</fullName>
    </submittedName>
</protein>
<feature type="domain" description="NADPH-dependent FMN reductase-like" evidence="2">
    <location>
        <begin position="21"/>
        <end position="175"/>
    </location>
</feature>
<dbReference type="FunCoup" id="A0A0U5JEE1">
    <property type="interactions" value="241"/>
</dbReference>
<dbReference type="SUPFAM" id="SSF52218">
    <property type="entry name" value="Flavoproteins"/>
    <property type="match status" value="1"/>
</dbReference>
<keyword evidence="1" id="KW-0732">Signal</keyword>
<dbReference type="InterPro" id="IPR005025">
    <property type="entry name" value="FMN_Rdtase-like_dom"/>
</dbReference>
<dbReference type="GO" id="GO:0005829">
    <property type="term" value="C:cytosol"/>
    <property type="evidence" value="ECO:0007669"/>
    <property type="project" value="TreeGrafter"/>
</dbReference>
<feature type="signal peptide" evidence="1">
    <location>
        <begin position="1"/>
        <end position="19"/>
    </location>
</feature>
<dbReference type="InterPro" id="IPR029039">
    <property type="entry name" value="Flavoprotein-like_sf"/>
</dbReference>
<dbReference type="RefSeq" id="WP_079992770.1">
    <property type="nucleotide sequence ID" value="NZ_LN879502.1"/>
</dbReference>
<dbReference type="InterPro" id="IPR050712">
    <property type="entry name" value="NAD(P)H-dep_reductase"/>
</dbReference>
<dbReference type="PANTHER" id="PTHR30543">
    <property type="entry name" value="CHROMATE REDUCTASE"/>
    <property type="match status" value="1"/>
</dbReference>
<reference evidence="4" key="1">
    <citation type="submission" date="2015-09" db="EMBL/GenBank/DDBJ databases">
        <authorList>
            <person name="Bertelli C."/>
        </authorList>
    </citation>
    <scope>NUCLEOTIDE SEQUENCE [LARGE SCALE GENOMIC DNA]</scope>
    <source>
        <strain evidence="4">KNic</strain>
    </source>
</reference>
<dbReference type="Proteomes" id="UP000069902">
    <property type="component" value="Chromosome cPNK"/>
</dbReference>
<gene>
    <name evidence="3" type="ORF">PNK_0506</name>
</gene>
<dbReference type="GO" id="GO:0016491">
    <property type="term" value="F:oxidoreductase activity"/>
    <property type="evidence" value="ECO:0007669"/>
    <property type="project" value="InterPro"/>
</dbReference>
<dbReference type="PATRIC" id="fig|389348.3.peg.558"/>
<accession>A0A0U5JEE1</accession>
<evidence type="ECO:0000256" key="1">
    <source>
        <dbReference type="SAM" id="SignalP"/>
    </source>
</evidence>